<dbReference type="EMBL" id="CBTK010000079">
    <property type="protein sequence ID" value="CDH44486.1"/>
    <property type="molecule type" value="Genomic_DNA"/>
</dbReference>
<gene>
    <name evidence="1" type="ORF">BN874_170009</name>
</gene>
<sequence length="57" mass="6527">MRMTTSIQKMPDALEFGASDSTLAKILIKIRPKSLPANGFSFRRGRALYRNRCLHYP</sequence>
<evidence type="ECO:0000313" key="2">
    <source>
        <dbReference type="Proteomes" id="UP000019184"/>
    </source>
</evidence>
<proteinExistence type="predicted"/>
<name>A0A7U7GA57_9GAMM</name>
<reference evidence="1 2" key="1">
    <citation type="journal article" date="2014" name="ISME J.">
        <title>Candidatus Competibacter-lineage genomes retrieved from metagenomes reveal functional metabolic diversity.</title>
        <authorList>
            <person name="McIlroy S.J."/>
            <person name="Albertsen M."/>
            <person name="Andresen E.K."/>
            <person name="Saunders A.M."/>
            <person name="Kristiansen R."/>
            <person name="Stokholm-Bjerregaard M."/>
            <person name="Nielsen K.L."/>
            <person name="Nielsen P.H."/>
        </authorList>
    </citation>
    <scope>NUCLEOTIDE SEQUENCE [LARGE SCALE GENOMIC DNA]</scope>
    <source>
        <strain evidence="1 2">Run_B_J11</strain>
    </source>
</reference>
<evidence type="ECO:0000313" key="1">
    <source>
        <dbReference type="EMBL" id="CDH44486.1"/>
    </source>
</evidence>
<accession>A0A7U7GA57</accession>
<organism evidence="1 2">
    <name type="scientific">Candidatus Contendobacter odensis Run_B_J11</name>
    <dbReference type="NCBI Taxonomy" id="1400861"/>
    <lineage>
        <taxon>Bacteria</taxon>
        <taxon>Pseudomonadati</taxon>
        <taxon>Pseudomonadota</taxon>
        <taxon>Gammaproteobacteria</taxon>
        <taxon>Candidatus Competibacteraceae</taxon>
        <taxon>Candidatus Contendibacter</taxon>
    </lineage>
</organism>
<comment type="caution">
    <text evidence="1">The sequence shown here is derived from an EMBL/GenBank/DDBJ whole genome shotgun (WGS) entry which is preliminary data.</text>
</comment>
<dbReference type="Proteomes" id="UP000019184">
    <property type="component" value="Unassembled WGS sequence"/>
</dbReference>
<protein>
    <submittedName>
        <fullName evidence="1">Uncharacterized protein</fullName>
    </submittedName>
</protein>
<dbReference type="AlphaFoldDB" id="A0A7U7GA57"/>
<keyword evidence="2" id="KW-1185">Reference proteome</keyword>